<name>A0A5B7JU25_PORTR</name>
<evidence type="ECO:0000313" key="2">
    <source>
        <dbReference type="EMBL" id="MPC99602.1"/>
    </source>
</evidence>
<evidence type="ECO:0000256" key="1">
    <source>
        <dbReference type="SAM" id="MobiDB-lite"/>
    </source>
</evidence>
<dbReference type="Proteomes" id="UP000324222">
    <property type="component" value="Unassembled WGS sequence"/>
</dbReference>
<dbReference type="AlphaFoldDB" id="A0A5B7JU25"/>
<sequence>MRKRMREASLEGGGAASTGGREAAAAEGGGGGGGGGREGGDKKKKKTSRPSLSHIRPIWWARPSPATGIKTYEVVIVVVRVVMVMARS</sequence>
<accession>A0A5B7JU25</accession>
<protein>
    <submittedName>
        <fullName evidence="2">Uncharacterized protein</fullName>
    </submittedName>
</protein>
<comment type="caution">
    <text evidence="2">The sequence shown here is derived from an EMBL/GenBank/DDBJ whole genome shotgun (WGS) entry which is preliminary data.</text>
</comment>
<evidence type="ECO:0000313" key="3">
    <source>
        <dbReference type="Proteomes" id="UP000324222"/>
    </source>
</evidence>
<gene>
    <name evidence="2" type="ORF">E2C01_095028</name>
</gene>
<feature type="compositionally biased region" description="Gly residues" evidence="1">
    <location>
        <begin position="27"/>
        <end position="37"/>
    </location>
</feature>
<organism evidence="2 3">
    <name type="scientific">Portunus trituberculatus</name>
    <name type="common">Swimming crab</name>
    <name type="synonym">Neptunus trituberculatus</name>
    <dbReference type="NCBI Taxonomy" id="210409"/>
    <lineage>
        <taxon>Eukaryota</taxon>
        <taxon>Metazoa</taxon>
        <taxon>Ecdysozoa</taxon>
        <taxon>Arthropoda</taxon>
        <taxon>Crustacea</taxon>
        <taxon>Multicrustacea</taxon>
        <taxon>Malacostraca</taxon>
        <taxon>Eumalacostraca</taxon>
        <taxon>Eucarida</taxon>
        <taxon>Decapoda</taxon>
        <taxon>Pleocyemata</taxon>
        <taxon>Brachyura</taxon>
        <taxon>Eubrachyura</taxon>
        <taxon>Portunoidea</taxon>
        <taxon>Portunidae</taxon>
        <taxon>Portuninae</taxon>
        <taxon>Portunus</taxon>
    </lineage>
</organism>
<keyword evidence="3" id="KW-1185">Reference proteome</keyword>
<reference evidence="2 3" key="1">
    <citation type="submission" date="2019-05" db="EMBL/GenBank/DDBJ databases">
        <title>Another draft genome of Portunus trituberculatus and its Hox gene families provides insights of decapod evolution.</title>
        <authorList>
            <person name="Jeong J.-H."/>
            <person name="Song I."/>
            <person name="Kim S."/>
            <person name="Choi T."/>
            <person name="Kim D."/>
            <person name="Ryu S."/>
            <person name="Kim W."/>
        </authorList>
    </citation>
    <scope>NUCLEOTIDE SEQUENCE [LARGE SCALE GENOMIC DNA]</scope>
    <source>
        <tissue evidence="2">Muscle</tissue>
    </source>
</reference>
<proteinExistence type="predicted"/>
<dbReference type="EMBL" id="VSRR010119062">
    <property type="protein sequence ID" value="MPC99602.1"/>
    <property type="molecule type" value="Genomic_DNA"/>
</dbReference>
<feature type="region of interest" description="Disordered" evidence="1">
    <location>
        <begin position="1"/>
        <end position="53"/>
    </location>
</feature>